<dbReference type="Gene3D" id="3.40.1400.10">
    <property type="entry name" value="Sugar-phosphate isomerase, RpiB/LacA/LacB"/>
    <property type="match status" value="1"/>
</dbReference>
<accession>A0A2T4UMQ8</accession>
<dbReference type="RefSeq" id="WP_107569226.1">
    <property type="nucleotide sequence ID" value="NZ_PYYB01000001.1"/>
</dbReference>
<dbReference type="Proteomes" id="UP000240739">
    <property type="component" value="Unassembled WGS sequence"/>
</dbReference>
<gene>
    <name evidence="4" type="primary">rpiB</name>
    <name evidence="4" type="ORF">C7Y72_13190</name>
</gene>
<comment type="caution">
    <text evidence="4">The sequence shown here is derived from an EMBL/GenBank/DDBJ whole genome shotgun (WGS) entry which is preliminary data.</text>
</comment>
<keyword evidence="5" id="KW-1185">Reference proteome</keyword>
<evidence type="ECO:0000256" key="2">
    <source>
        <dbReference type="ARBA" id="ARBA00023235"/>
    </source>
</evidence>
<dbReference type="NCBIfam" id="TIGR01120">
    <property type="entry name" value="rpiB"/>
    <property type="match status" value="1"/>
</dbReference>
<dbReference type="Pfam" id="PF02502">
    <property type="entry name" value="LacAB_rpiB"/>
    <property type="match status" value="1"/>
</dbReference>
<dbReference type="NCBIfam" id="NF004051">
    <property type="entry name" value="PRK05571.1"/>
    <property type="match status" value="1"/>
</dbReference>
<evidence type="ECO:0000256" key="3">
    <source>
        <dbReference type="PIRSR" id="PIRSR005384-1"/>
    </source>
</evidence>
<dbReference type="InterPro" id="IPR004785">
    <property type="entry name" value="RpiB"/>
</dbReference>
<name>A0A2T4UMQ8_9ACTN</name>
<protein>
    <submittedName>
        <fullName evidence="4">Ribose 5-phosphate isomerase B</fullName>
    </submittedName>
</protein>
<comment type="similarity">
    <text evidence="1">Belongs to the LacAB/RpiB family.</text>
</comment>
<keyword evidence="2 4" id="KW-0413">Isomerase</keyword>
<dbReference type="EMBL" id="PYYB01000001">
    <property type="protein sequence ID" value="PTL60523.1"/>
    <property type="molecule type" value="Genomic_DNA"/>
</dbReference>
<organism evidence="4 5">
    <name type="scientific">Paraconexibacter algicola</name>
    <dbReference type="NCBI Taxonomy" id="2133960"/>
    <lineage>
        <taxon>Bacteria</taxon>
        <taxon>Bacillati</taxon>
        <taxon>Actinomycetota</taxon>
        <taxon>Thermoleophilia</taxon>
        <taxon>Solirubrobacterales</taxon>
        <taxon>Paraconexibacteraceae</taxon>
        <taxon>Paraconexibacter</taxon>
    </lineage>
</organism>
<evidence type="ECO:0000256" key="1">
    <source>
        <dbReference type="ARBA" id="ARBA00008754"/>
    </source>
</evidence>
<dbReference type="PANTHER" id="PTHR30345:SF0">
    <property type="entry name" value="DNA DAMAGE-REPAIR_TOLERATION PROTEIN DRT102"/>
    <property type="match status" value="1"/>
</dbReference>
<feature type="active site" description="Proton acceptor" evidence="3">
    <location>
        <position position="65"/>
    </location>
</feature>
<dbReference type="InterPro" id="IPR036569">
    <property type="entry name" value="RpiB_LacA_LacB_sf"/>
</dbReference>
<dbReference type="PIRSF" id="PIRSF005384">
    <property type="entry name" value="RpiB_LacA_B"/>
    <property type="match status" value="1"/>
</dbReference>
<dbReference type="AlphaFoldDB" id="A0A2T4UMQ8"/>
<dbReference type="InterPro" id="IPR003500">
    <property type="entry name" value="RpiB_LacA_LacB"/>
</dbReference>
<proteinExistence type="inferred from homology"/>
<evidence type="ECO:0000313" key="4">
    <source>
        <dbReference type="EMBL" id="PTL60523.1"/>
    </source>
</evidence>
<dbReference type="OrthoDB" id="1778624at2"/>
<evidence type="ECO:0000313" key="5">
    <source>
        <dbReference type="Proteomes" id="UP000240739"/>
    </source>
</evidence>
<reference evidence="4 5" key="1">
    <citation type="submission" date="2018-03" db="EMBL/GenBank/DDBJ databases">
        <title>Aquarubrobacter algicola gen. nov., sp. nov., a novel actinobacterium isolated from shallow eutrophic lake during the end of cyanobacterial harmful algal blooms.</title>
        <authorList>
            <person name="Chun S.J."/>
        </authorList>
    </citation>
    <scope>NUCLEOTIDE SEQUENCE [LARGE SCALE GENOMIC DNA]</scope>
    <source>
        <strain evidence="4 5">Seoho-28</strain>
    </source>
</reference>
<dbReference type="GO" id="GO:0009052">
    <property type="term" value="P:pentose-phosphate shunt, non-oxidative branch"/>
    <property type="evidence" value="ECO:0007669"/>
    <property type="project" value="TreeGrafter"/>
</dbReference>
<sequence>MRIAVGSDHAGFHLKEHVAATLRAAGHEVVDVGTTSPDSVDYPGFARDAAALVARGEAERGVLACGSGVGVAIVANKVGGIRAVNAHDPQEAEMSRRHNDANVVTLSGARLEPGTADEIVRTFLDTDFEGGRHARRVGQIADIEA</sequence>
<dbReference type="GO" id="GO:0004751">
    <property type="term" value="F:ribose-5-phosphate isomerase activity"/>
    <property type="evidence" value="ECO:0007669"/>
    <property type="project" value="TreeGrafter"/>
</dbReference>
<feature type="active site" description="Proton donor" evidence="3">
    <location>
        <position position="98"/>
    </location>
</feature>
<dbReference type="GO" id="GO:0019316">
    <property type="term" value="P:D-allose catabolic process"/>
    <property type="evidence" value="ECO:0007669"/>
    <property type="project" value="TreeGrafter"/>
</dbReference>
<dbReference type="PANTHER" id="PTHR30345">
    <property type="entry name" value="RIBOSE-5-PHOSPHATE ISOMERASE B"/>
    <property type="match status" value="1"/>
</dbReference>
<dbReference type="SUPFAM" id="SSF89623">
    <property type="entry name" value="Ribose/Galactose isomerase RpiB/AlsB"/>
    <property type="match status" value="1"/>
</dbReference>
<dbReference type="NCBIfam" id="TIGR00689">
    <property type="entry name" value="rpiB_lacA_lacB"/>
    <property type="match status" value="1"/>
</dbReference>